<feature type="transmembrane region" description="Helical" evidence="5">
    <location>
        <begin position="80"/>
        <end position="100"/>
    </location>
</feature>
<name>A0A1M6KDE3_MALRU</name>
<evidence type="ECO:0000256" key="5">
    <source>
        <dbReference type="SAM" id="Phobius"/>
    </source>
</evidence>
<keyword evidence="4 5" id="KW-0472">Membrane</keyword>
<dbReference type="PANTHER" id="PTHR37422:SF13">
    <property type="entry name" value="LIPOPOLYSACCHARIDE BIOSYNTHESIS PROTEIN PA4999-RELATED"/>
    <property type="match status" value="1"/>
</dbReference>
<dbReference type="GO" id="GO:0016020">
    <property type="term" value="C:membrane"/>
    <property type="evidence" value="ECO:0007669"/>
    <property type="project" value="UniProtKB-SubCell"/>
</dbReference>
<dbReference type="PANTHER" id="PTHR37422">
    <property type="entry name" value="TEICHURONIC ACID BIOSYNTHESIS PROTEIN TUAE"/>
    <property type="match status" value="1"/>
</dbReference>
<dbReference type="OrthoDB" id="5469233at2"/>
<dbReference type="Proteomes" id="UP000184171">
    <property type="component" value="Unassembled WGS sequence"/>
</dbReference>
<keyword evidence="2 5" id="KW-0812">Transmembrane</keyword>
<evidence type="ECO:0000313" key="7">
    <source>
        <dbReference type="EMBL" id="SHJ56960.1"/>
    </source>
</evidence>
<feature type="transmembrane region" description="Helical" evidence="5">
    <location>
        <begin position="50"/>
        <end position="68"/>
    </location>
</feature>
<dbReference type="Pfam" id="PF04932">
    <property type="entry name" value="Wzy_C"/>
    <property type="match status" value="1"/>
</dbReference>
<feature type="transmembrane region" description="Helical" evidence="5">
    <location>
        <begin position="342"/>
        <end position="360"/>
    </location>
</feature>
<organism evidence="7 8">
    <name type="scientific">Malonomonas rubra DSM 5091</name>
    <dbReference type="NCBI Taxonomy" id="1122189"/>
    <lineage>
        <taxon>Bacteria</taxon>
        <taxon>Pseudomonadati</taxon>
        <taxon>Thermodesulfobacteriota</taxon>
        <taxon>Desulfuromonadia</taxon>
        <taxon>Desulfuromonadales</taxon>
        <taxon>Geopsychrobacteraceae</taxon>
        <taxon>Malonomonas</taxon>
    </lineage>
</organism>
<dbReference type="EMBL" id="FQZT01000010">
    <property type="protein sequence ID" value="SHJ56960.1"/>
    <property type="molecule type" value="Genomic_DNA"/>
</dbReference>
<evidence type="ECO:0000259" key="6">
    <source>
        <dbReference type="Pfam" id="PF04932"/>
    </source>
</evidence>
<dbReference type="AlphaFoldDB" id="A0A1M6KDE3"/>
<feature type="transmembrane region" description="Helical" evidence="5">
    <location>
        <begin position="140"/>
        <end position="157"/>
    </location>
</feature>
<evidence type="ECO:0000256" key="4">
    <source>
        <dbReference type="ARBA" id="ARBA00023136"/>
    </source>
</evidence>
<feature type="transmembrane region" description="Helical" evidence="5">
    <location>
        <begin position="227"/>
        <end position="244"/>
    </location>
</feature>
<dbReference type="InterPro" id="IPR051533">
    <property type="entry name" value="WaaL-like"/>
</dbReference>
<evidence type="ECO:0000256" key="3">
    <source>
        <dbReference type="ARBA" id="ARBA00022989"/>
    </source>
</evidence>
<feature type="domain" description="O-antigen ligase-related" evidence="6">
    <location>
        <begin position="215"/>
        <end position="350"/>
    </location>
</feature>
<gene>
    <name evidence="7" type="ORF">SAMN02745165_02675</name>
</gene>
<keyword evidence="8" id="KW-1185">Reference proteome</keyword>
<evidence type="ECO:0000256" key="2">
    <source>
        <dbReference type="ARBA" id="ARBA00022692"/>
    </source>
</evidence>
<protein>
    <submittedName>
        <fullName evidence="7">O-antigen ligase</fullName>
    </submittedName>
</protein>
<comment type="subcellular location">
    <subcellularLocation>
        <location evidence="1">Membrane</location>
        <topology evidence="1">Multi-pass membrane protein</topology>
    </subcellularLocation>
</comment>
<keyword evidence="3 5" id="KW-1133">Transmembrane helix</keyword>
<feature type="transmembrane region" description="Helical" evidence="5">
    <location>
        <begin position="7"/>
        <end position="30"/>
    </location>
</feature>
<sequence length="432" mass="48598">MSLKGYFFIACFFIFSAGSLLFPHLGIYGYLADYCINPADQWYGRPFARMGFRFSFTLAVATLIGIILQRKKLKFGEALLYRQEWYLLFFLLALWLTHFISPETVGRYGATDHPTVKFTKIVIFTLMMTHVITDYKKLSGLFWVLAGAATILGMKAYSIPFGAFSRGRLEGIGGADFAEANFFAAFMAAMLPIIAIQFLRSPWYGKIICLVSGAFTVNAVILCRSRGAFVGLVAGAIISCIFAPQKHRKKIVLLLIVGMIGVVSVTDQTFIDRILTISVDQTEMDESAGSRFRLWEAGTQMFINNPLGIGPGNWYQNIGSYIPEYEGKDSHSTYVKCLAETGILGFSLFAWLVWLSYSNLRRTYKDAVAIGKDELDDFMHFYFAITVSCVILFTCALTITMIYTEILWLLLMLPVCLRRAFDNYLADTKLSL</sequence>
<keyword evidence="7" id="KW-0436">Ligase</keyword>
<feature type="transmembrane region" description="Helical" evidence="5">
    <location>
        <begin position="381"/>
        <end position="403"/>
    </location>
</feature>
<evidence type="ECO:0000313" key="8">
    <source>
        <dbReference type="Proteomes" id="UP000184171"/>
    </source>
</evidence>
<feature type="transmembrane region" description="Helical" evidence="5">
    <location>
        <begin position="251"/>
        <end position="271"/>
    </location>
</feature>
<dbReference type="GO" id="GO:0016874">
    <property type="term" value="F:ligase activity"/>
    <property type="evidence" value="ECO:0007669"/>
    <property type="project" value="UniProtKB-KW"/>
</dbReference>
<dbReference type="RefSeq" id="WP_084092102.1">
    <property type="nucleotide sequence ID" value="NZ_FQZT01000010.1"/>
</dbReference>
<feature type="transmembrane region" description="Helical" evidence="5">
    <location>
        <begin position="203"/>
        <end position="221"/>
    </location>
</feature>
<evidence type="ECO:0000256" key="1">
    <source>
        <dbReference type="ARBA" id="ARBA00004141"/>
    </source>
</evidence>
<dbReference type="STRING" id="1122189.SAMN02745165_02675"/>
<accession>A0A1M6KDE3</accession>
<proteinExistence type="predicted"/>
<feature type="transmembrane region" description="Helical" evidence="5">
    <location>
        <begin position="177"/>
        <end position="196"/>
    </location>
</feature>
<dbReference type="InterPro" id="IPR007016">
    <property type="entry name" value="O-antigen_ligase-rel_domated"/>
</dbReference>
<reference evidence="7 8" key="1">
    <citation type="submission" date="2016-11" db="EMBL/GenBank/DDBJ databases">
        <authorList>
            <person name="Jaros S."/>
            <person name="Januszkiewicz K."/>
            <person name="Wedrychowicz H."/>
        </authorList>
    </citation>
    <scope>NUCLEOTIDE SEQUENCE [LARGE SCALE GENOMIC DNA]</scope>
    <source>
        <strain evidence="7 8">DSM 5091</strain>
    </source>
</reference>
<feature type="transmembrane region" description="Helical" evidence="5">
    <location>
        <begin position="115"/>
        <end position="133"/>
    </location>
</feature>